<feature type="compositionally biased region" description="Polar residues" evidence="2">
    <location>
        <begin position="126"/>
        <end position="141"/>
    </location>
</feature>
<keyword evidence="1" id="KW-0862">Zinc</keyword>
<dbReference type="InterPro" id="IPR001878">
    <property type="entry name" value="Znf_CCHC"/>
</dbReference>
<dbReference type="PROSITE" id="PS50158">
    <property type="entry name" value="ZF_CCHC"/>
    <property type="match status" value="1"/>
</dbReference>
<evidence type="ECO:0000313" key="5">
    <source>
        <dbReference type="Proteomes" id="UP000634136"/>
    </source>
</evidence>
<organism evidence="4 5">
    <name type="scientific">Senna tora</name>
    <dbReference type="NCBI Taxonomy" id="362788"/>
    <lineage>
        <taxon>Eukaryota</taxon>
        <taxon>Viridiplantae</taxon>
        <taxon>Streptophyta</taxon>
        <taxon>Embryophyta</taxon>
        <taxon>Tracheophyta</taxon>
        <taxon>Spermatophyta</taxon>
        <taxon>Magnoliopsida</taxon>
        <taxon>eudicotyledons</taxon>
        <taxon>Gunneridae</taxon>
        <taxon>Pentapetalae</taxon>
        <taxon>rosids</taxon>
        <taxon>fabids</taxon>
        <taxon>Fabales</taxon>
        <taxon>Fabaceae</taxon>
        <taxon>Caesalpinioideae</taxon>
        <taxon>Cassia clade</taxon>
        <taxon>Senna</taxon>
    </lineage>
</organism>
<dbReference type="GO" id="GO:0008270">
    <property type="term" value="F:zinc ion binding"/>
    <property type="evidence" value="ECO:0007669"/>
    <property type="project" value="UniProtKB-KW"/>
</dbReference>
<evidence type="ECO:0000259" key="3">
    <source>
        <dbReference type="PROSITE" id="PS50158"/>
    </source>
</evidence>
<dbReference type="EMBL" id="JAAIUW010000013">
    <property type="protein sequence ID" value="KAF7802188.1"/>
    <property type="molecule type" value="Genomic_DNA"/>
</dbReference>
<keyword evidence="1" id="KW-0479">Metal-binding</keyword>
<feature type="compositionally biased region" description="Low complexity" evidence="2">
    <location>
        <begin position="156"/>
        <end position="165"/>
    </location>
</feature>
<reference evidence="4" key="1">
    <citation type="submission" date="2020-09" db="EMBL/GenBank/DDBJ databases">
        <title>Genome-Enabled Discovery of Anthraquinone Biosynthesis in Senna tora.</title>
        <authorList>
            <person name="Kang S.-H."/>
            <person name="Pandey R.P."/>
            <person name="Lee C.-M."/>
            <person name="Sim J.-S."/>
            <person name="Jeong J.-T."/>
            <person name="Choi B.-S."/>
            <person name="Jung M."/>
            <person name="Ginzburg D."/>
            <person name="Zhao K."/>
            <person name="Won S.Y."/>
            <person name="Oh T.-J."/>
            <person name="Yu Y."/>
            <person name="Kim N.-H."/>
            <person name="Lee O.R."/>
            <person name="Lee T.-H."/>
            <person name="Bashyal P."/>
            <person name="Kim T.-S."/>
            <person name="Lee W.-H."/>
            <person name="Kawkins C."/>
            <person name="Kim C.-K."/>
            <person name="Kim J.S."/>
            <person name="Ahn B.O."/>
            <person name="Rhee S.Y."/>
            <person name="Sohng J.K."/>
        </authorList>
    </citation>
    <scope>NUCLEOTIDE SEQUENCE</scope>
    <source>
        <tissue evidence="4">Leaf</tissue>
    </source>
</reference>
<dbReference type="AlphaFoldDB" id="A0A834VXU7"/>
<keyword evidence="1" id="KW-0863">Zinc-finger</keyword>
<dbReference type="OrthoDB" id="1431253at2759"/>
<feature type="domain" description="CCHC-type" evidence="3">
    <location>
        <begin position="140"/>
        <end position="154"/>
    </location>
</feature>
<keyword evidence="5" id="KW-1185">Reference proteome</keyword>
<proteinExistence type="predicted"/>
<sequence length="205" mass="24194">MERWSKNRRDAKRLPSQAVLPKIQKRLDKEIQESGKWLPRWVGEKRYEVKGPKDNCINHMKEKPEDYIPSYYRTEHYKICYHPVVNPSNGPNMWPPTSYDDVLPPPYRKPTRRPKKRRRKEHDEQTNSASSMNLKGSTQRCGTCGKQGHNKRSCVPSSQQPSSSSIANKLTPRRPRAKEWEQFKVLKKHQLDQGKENNKFKKMLI</sequence>
<feature type="region of interest" description="Disordered" evidence="2">
    <location>
        <begin position="96"/>
        <end position="179"/>
    </location>
</feature>
<name>A0A834VXU7_9FABA</name>
<accession>A0A834VXU7</accession>
<protein>
    <submittedName>
        <fullName evidence="4">Putative transcription factor interactor and regulator CCHC(Zn) family</fullName>
    </submittedName>
</protein>
<comment type="caution">
    <text evidence="4">The sequence shown here is derived from an EMBL/GenBank/DDBJ whole genome shotgun (WGS) entry which is preliminary data.</text>
</comment>
<evidence type="ECO:0000256" key="1">
    <source>
        <dbReference type="PROSITE-ProRule" id="PRU00047"/>
    </source>
</evidence>
<evidence type="ECO:0000256" key="2">
    <source>
        <dbReference type="SAM" id="MobiDB-lite"/>
    </source>
</evidence>
<dbReference type="Proteomes" id="UP000634136">
    <property type="component" value="Unassembled WGS sequence"/>
</dbReference>
<evidence type="ECO:0000313" key="4">
    <source>
        <dbReference type="EMBL" id="KAF7802188.1"/>
    </source>
</evidence>
<gene>
    <name evidence="4" type="ORF">G2W53_041299</name>
</gene>
<feature type="compositionally biased region" description="Basic residues" evidence="2">
    <location>
        <begin position="109"/>
        <end position="120"/>
    </location>
</feature>
<dbReference type="GO" id="GO:0003676">
    <property type="term" value="F:nucleic acid binding"/>
    <property type="evidence" value="ECO:0007669"/>
    <property type="project" value="InterPro"/>
</dbReference>